<comment type="caution">
    <text evidence="12">The sequence shown here is derived from an EMBL/GenBank/DDBJ whole genome shotgun (WGS) entry which is preliminary data.</text>
</comment>
<evidence type="ECO:0000256" key="9">
    <source>
        <dbReference type="ARBA" id="ARBA00023224"/>
    </source>
</evidence>
<feature type="transmembrane region" description="Helical" evidence="11">
    <location>
        <begin position="6"/>
        <end position="26"/>
    </location>
</feature>
<feature type="transmembrane region" description="Helical" evidence="11">
    <location>
        <begin position="157"/>
        <end position="180"/>
    </location>
</feature>
<sequence length="559" mass="61503">MRATDPTFPLYPILSFIAIILSFIPFPWHFRARNVGTCAYMLSTGFLAIVGFINSIIWKDNVNNIAPVWCDISAQIIIACNVGLTASTLAISRQLYDISKVSGASKTPQEKRRDMIINSIIAFGLPVLVMGLHFIVQPRRFDIFEQVGCQPATFNTLAAYLLFFMWPILIGLCSLVYSILTLRNFISHRIQFAKLTTSNESGGMSPSRYMRLMLLVFVDMICNTPIGVFTIIAISSHSAVLPFSSKSADFTQIELVPASVWKADMATRAVVEIGRWVPPVFCAFVFFAFFGFADEAKKNYKKMWIGLKRLFGKEKVEVHVTVPKPKSRMWSMISSNARPSTSYTATESTLAPSYYNDSSTNDKFTPEDSVIGSPCSLASPPSYAAYGTRSLRPLITGTPAAKMFLPPRTDTMTDVTTPITTTSTSSPSTSIEELSPSSSQSTPLYITLGRRIGLFGGQRTQNQDLEMRRRFGMPYGPYMMHEGVSVSTSSMVTFDPVPAPAPTFTSTSPYVPTAPVPLTLSPRDLEAGYGASVHTCVDSLEEIPLDRLPSTTTFAAGRS</sequence>
<dbReference type="Gene3D" id="1.20.1070.10">
    <property type="entry name" value="Rhodopsin 7-helix transmembrane proteins"/>
    <property type="match status" value="1"/>
</dbReference>
<protein>
    <recommendedName>
        <fullName evidence="14">Pheromone receptor</fullName>
    </recommendedName>
</protein>
<evidence type="ECO:0000256" key="7">
    <source>
        <dbReference type="ARBA" id="ARBA00023136"/>
    </source>
</evidence>
<feature type="transmembrane region" description="Helical" evidence="11">
    <location>
        <begin position="212"/>
        <end position="234"/>
    </location>
</feature>
<dbReference type="PRINTS" id="PR00899">
    <property type="entry name" value="GPCRSTE3"/>
</dbReference>
<keyword evidence="9" id="KW-0807">Transducer</keyword>
<organism evidence="12 13">
    <name type="scientific">Collybiopsis confluens</name>
    <dbReference type="NCBI Taxonomy" id="2823264"/>
    <lineage>
        <taxon>Eukaryota</taxon>
        <taxon>Fungi</taxon>
        <taxon>Dikarya</taxon>
        <taxon>Basidiomycota</taxon>
        <taxon>Agaricomycotina</taxon>
        <taxon>Agaricomycetes</taxon>
        <taxon>Agaricomycetidae</taxon>
        <taxon>Agaricales</taxon>
        <taxon>Marasmiineae</taxon>
        <taxon>Omphalotaceae</taxon>
        <taxon>Collybiopsis</taxon>
    </lineage>
</organism>
<feature type="transmembrane region" description="Helical" evidence="11">
    <location>
        <begin position="116"/>
        <end position="137"/>
    </location>
</feature>
<evidence type="ECO:0000256" key="2">
    <source>
        <dbReference type="ARBA" id="ARBA00011085"/>
    </source>
</evidence>
<evidence type="ECO:0008006" key="14">
    <source>
        <dbReference type="Google" id="ProtNLM"/>
    </source>
</evidence>
<reference evidence="12 13" key="1">
    <citation type="journal article" date="2020" name="ISME J.">
        <title>Uncovering the hidden diversity of litter-decomposition mechanisms in mushroom-forming fungi.</title>
        <authorList>
            <person name="Floudas D."/>
            <person name="Bentzer J."/>
            <person name="Ahren D."/>
            <person name="Johansson T."/>
            <person name="Persson P."/>
            <person name="Tunlid A."/>
        </authorList>
    </citation>
    <scope>NUCLEOTIDE SEQUENCE [LARGE SCALE GENOMIC DNA]</scope>
    <source>
        <strain evidence="12 13">CBS 406.79</strain>
    </source>
</reference>
<keyword evidence="7 11" id="KW-0472">Membrane</keyword>
<name>A0A8H5MGP7_9AGAR</name>
<dbReference type="EMBL" id="JAACJN010000002">
    <property type="protein sequence ID" value="KAF5393307.1"/>
    <property type="molecule type" value="Genomic_DNA"/>
</dbReference>
<dbReference type="GO" id="GO:0000750">
    <property type="term" value="P:pheromone-dependent signal transduction involved in conjugation with cellular fusion"/>
    <property type="evidence" value="ECO:0007669"/>
    <property type="project" value="TreeGrafter"/>
</dbReference>
<dbReference type="CDD" id="cd14966">
    <property type="entry name" value="7tmD_STE3"/>
    <property type="match status" value="1"/>
</dbReference>
<evidence type="ECO:0000256" key="6">
    <source>
        <dbReference type="ARBA" id="ARBA00023040"/>
    </source>
</evidence>
<feature type="transmembrane region" description="Helical" evidence="11">
    <location>
        <begin position="38"/>
        <end position="57"/>
    </location>
</feature>
<feature type="transmembrane region" description="Helical" evidence="11">
    <location>
        <begin position="276"/>
        <end position="293"/>
    </location>
</feature>
<gene>
    <name evidence="12" type="ORF">D9757_000484</name>
</gene>
<evidence type="ECO:0000256" key="4">
    <source>
        <dbReference type="ARBA" id="ARBA00022692"/>
    </source>
</evidence>
<dbReference type="GO" id="GO:0004934">
    <property type="term" value="F:mating-type alpha-factor pheromone receptor activity"/>
    <property type="evidence" value="ECO:0007669"/>
    <property type="project" value="InterPro"/>
</dbReference>
<evidence type="ECO:0000256" key="8">
    <source>
        <dbReference type="ARBA" id="ARBA00023170"/>
    </source>
</evidence>
<keyword evidence="3" id="KW-0589">Pheromone response</keyword>
<evidence type="ECO:0000256" key="5">
    <source>
        <dbReference type="ARBA" id="ARBA00022989"/>
    </source>
</evidence>
<keyword evidence="5 11" id="KW-1133">Transmembrane helix</keyword>
<evidence type="ECO:0000313" key="12">
    <source>
        <dbReference type="EMBL" id="KAF5393307.1"/>
    </source>
</evidence>
<dbReference type="PANTHER" id="PTHR28097">
    <property type="entry name" value="PHEROMONE A FACTOR RECEPTOR"/>
    <property type="match status" value="1"/>
</dbReference>
<comment type="subcellular location">
    <subcellularLocation>
        <location evidence="1">Membrane</location>
        <topology evidence="1">Multi-pass membrane protein</topology>
    </subcellularLocation>
</comment>
<dbReference type="OrthoDB" id="2874149at2759"/>
<comment type="similarity">
    <text evidence="2">Belongs to the G-protein coupled receptor 4 family.</text>
</comment>
<keyword evidence="8" id="KW-0675">Receptor</keyword>
<keyword evidence="6" id="KW-0297">G-protein coupled receptor</keyword>
<dbReference type="Pfam" id="PF02076">
    <property type="entry name" value="STE3"/>
    <property type="match status" value="1"/>
</dbReference>
<proteinExistence type="inferred from homology"/>
<evidence type="ECO:0000313" key="13">
    <source>
        <dbReference type="Proteomes" id="UP000518752"/>
    </source>
</evidence>
<keyword evidence="4 11" id="KW-0812">Transmembrane</keyword>
<accession>A0A8H5MGP7</accession>
<evidence type="ECO:0000256" key="3">
    <source>
        <dbReference type="ARBA" id="ARBA00022507"/>
    </source>
</evidence>
<dbReference type="Proteomes" id="UP000518752">
    <property type="component" value="Unassembled WGS sequence"/>
</dbReference>
<evidence type="ECO:0000256" key="10">
    <source>
        <dbReference type="SAM" id="MobiDB-lite"/>
    </source>
</evidence>
<dbReference type="PRINTS" id="PR00901">
    <property type="entry name" value="PHEROMONEBAR"/>
</dbReference>
<dbReference type="PANTHER" id="PTHR28097:SF1">
    <property type="entry name" value="PHEROMONE A FACTOR RECEPTOR"/>
    <property type="match status" value="1"/>
</dbReference>
<dbReference type="InterPro" id="IPR000481">
    <property type="entry name" value="GPCR_Pheromne_B_alpha_rcpt"/>
</dbReference>
<feature type="transmembrane region" description="Helical" evidence="11">
    <location>
        <begin position="72"/>
        <end position="96"/>
    </location>
</feature>
<dbReference type="GO" id="GO:0005886">
    <property type="term" value="C:plasma membrane"/>
    <property type="evidence" value="ECO:0007669"/>
    <property type="project" value="TreeGrafter"/>
</dbReference>
<evidence type="ECO:0000256" key="1">
    <source>
        <dbReference type="ARBA" id="ARBA00004141"/>
    </source>
</evidence>
<feature type="compositionally biased region" description="Low complexity" evidence="10">
    <location>
        <begin position="406"/>
        <end position="442"/>
    </location>
</feature>
<keyword evidence="13" id="KW-1185">Reference proteome</keyword>
<dbReference type="AlphaFoldDB" id="A0A8H5MGP7"/>
<evidence type="ECO:0000256" key="11">
    <source>
        <dbReference type="SAM" id="Phobius"/>
    </source>
</evidence>
<feature type="region of interest" description="Disordered" evidence="10">
    <location>
        <begin position="402"/>
        <end position="442"/>
    </location>
</feature>
<dbReference type="InterPro" id="IPR001499">
    <property type="entry name" value="GPCR_STE3"/>
</dbReference>